<dbReference type="OrthoDB" id="3004525at2759"/>
<dbReference type="STRING" id="50990.A0A4Y7PIK2"/>
<feature type="domain" description="CxC2-like cysteine cluster KDZ transposase-associated" evidence="1">
    <location>
        <begin position="80"/>
        <end position="185"/>
    </location>
</feature>
<name>A0A4Y7PIK2_9AGAM</name>
<evidence type="ECO:0000313" key="3">
    <source>
        <dbReference type="Proteomes" id="UP000294933"/>
    </source>
</evidence>
<feature type="non-terminal residue" evidence="2">
    <location>
        <position position="1"/>
    </location>
</feature>
<evidence type="ECO:0000313" key="2">
    <source>
        <dbReference type="EMBL" id="TDL14888.1"/>
    </source>
</evidence>
<dbReference type="Proteomes" id="UP000294933">
    <property type="component" value="Unassembled WGS sequence"/>
</dbReference>
<feature type="non-terminal residue" evidence="2">
    <location>
        <position position="185"/>
    </location>
</feature>
<protein>
    <recommendedName>
        <fullName evidence="1">CxC2-like cysteine cluster KDZ transposase-associated domain-containing protein</fullName>
    </recommendedName>
</protein>
<proteinExistence type="predicted"/>
<dbReference type="EMBL" id="ML170302">
    <property type="protein sequence ID" value="TDL14888.1"/>
    <property type="molecule type" value="Genomic_DNA"/>
</dbReference>
<reference evidence="2 3" key="1">
    <citation type="submission" date="2018-06" db="EMBL/GenBank/DDBJ databases">
        <title>A transcriptomic atlas of mushroom development highlights an independent origin of complex multicellularity.</title>
        <authorList>
            <consortium name="DOE Joint Genome Institute"/>
            <person name="Krizsan K."/>
            <person name="Almasi E."/>
            <person name="Merenyi Z."/>
            <person name="Sahu N."/>
            <person name="Viragh M."/>
            <person name="Koszo T."/>
            <person name="Mondo S."/>
            <person name="Kiss B."/>
            <person name="Balint B."/>
            <person name="Kues U."/>
            <person name="Barry K."/>
            <person name="Hegedus J.C."/>
            <person name="Henrissat B."/>
            <person name="Johnson J."/>
            <person name="Lipzen A."/>
            <person name="Ohm R."/>
            <person name="Nagy I."/>
            <person name="Pangilinan J."/>
            <person name="Yan J."/>
            <person name="Xiong Y."/>
            <person name="Grigoriev I.V."/>
            <person name="Hibbett D.S."/>
            <person name="Nagy L.G."/>
        </authorList>
    </citation>
    <scope>NUCLEOTIDE SEQUENCE [LARGE SCALE GENOMIC DNA]</scope>
    <source>
        <strain evidence="2 3">SZMC22713</strain>
    </source>
</reference>
<accession>A0A4Y7PIK2</accession>
<sequence length="185" mass="21397">LVEWTRQRDEYLDEMIRLDGLGSDSAPLSCAYCGLEGRCRCLDCFNSRIMCDGCARSKHKHNPFHRIEVWTGDYFEKSLLHAVGFLMHLGHHGEPCPRSSPPSTKMTVIDTSGIHTIQVAFCDCLEPCILRRTQLLRIRWWPATIDRPQTVTTLRCLDTFLQRSLQSKLNMYDFYLAIFHLTDNT</sequence>
<evidence type="ECO:0000259" key="1">
    <source>
        <dbReference type="Pfam" id="PF18803"/>
    </source>
</evidence>
<organism evidence="2 3">
    <name type="scientific">Rickenella mellea</name>
    <dbReference type="NCBI Taxonomy" id="50990"/>
    <lineage>
        <taxon>Eukaryota</taxon>
        <taxon>Fungi</taxon>
        <taxon>Dikarya</taxon>
        <taxon>Basidiomycota</taxon>
        <taxon>Agaricomycotina</taxon>
        <taxon>Agaricomycetes</taxon>
        <taxon>Hymenochaetales</taxon>
        <taxon>Rickenellaceae</taxon>
        <taxon>Rickenella</taxon>
    </lineage>
</organism>
<dbReference type="AlphaFoldDB" id="A0A4Y7PIK2"/>
<dbReference type="Pfam" id="PF18803">
    <property type="entry name" value="CxC2"/>
    <property type="match status" value="1"/>
</dbReference>
<keyword evidence="3" id="KW-1185">Reference proteome</keyword>
<gene>
    <name evidence="2" type="ORF">BD410DRAFT_704248</name>
</gene>
<dbReference type="VEuPathDB" id="FungiDB:BD410DRAFT_704248"/>
<dbReference type="InterPro" id="IPR041457">
    <property type="entry name" value="CxC2_KDZ-assoc"/>
</dbReference>